<protein>
    <submittedName>
        <fullName evidence="1">Uncharacterized protein</fullName>
    </submittedName>
</protein>
<evidence type="ECO:0000313" key="2">
    <source>
        <dbReference type="Proteomes" id="UP001059041"/>
    </source>
</evidence>
<proteinExistence type="predicted"/>
<keyword evidence="2" id="KW-1185">Reference proteome</keyword>
<dbReference type="Proteomes" id="UP001059041">
    <property type="component" value="Unassembled WGS sequence"/>
</dbReference>
<dbReference type="AlphaFoldDB" id="A0A9W7T6K9"/>
<dbReference type="EMBL" id="JAFHDT010000060">
    <property type="protein sequence ID" value="KAI7790644.1"/>
    <property type="molecule type" value="Genomic_DNA"/>
</dbReference>
<accession>A0A9W7T6K9</accession>
<comment type="caution">
    <text evidence="1">The sequence shown here is derived from an EMBL/GenBank/DDBJ whole genome shotgun (WGS) entry which is preliminary data.</text>
</comment>
<name>A0A9W7T6K9_TRIRA</name>
<evidence type="ECO:0000313" key="1">
    <source>
        <dbReference type="EMBL" id="KAI7790644.1"/>
    </source>
</evidence>
<sequence length="90" mass="9990">MAVDDTRSFIEKKRKIKKISAYDKRVCCWSDACGRLERLLHVSVNVASSGDAVPYRSPCLSRLLPACQTPANAATELGTVIQHQNNPMRT</sequence>
<organism evidence="1 2">
    <name type="scientific">Triplophysa rosa</name>
    <name type="common">Cave loach</name>
    <dbReference type="NCBI Taxonomy" id="992332"/>
    <lineage>
        <taxon>Eukaryota</taxon>
        <taxon>Metazoa</taxon>
        <taxon>Chordata</taxon>
        <taxon>Craniata</taxon>
        <taxon>Vertebrata</taxon>
        <taxon>Euteleostomi</taxon>
        <taxon>Actinopterygii</taxon>
        <taxon>Neopterygii</taxon>
        <taxon>Teleostei</taxon>
        <taxon>Ostariophysi</taxon>
        <taxon>Cypriniformes</taxon>
        <taxon>Nemacheilidae</taxon>
        <taxon>Triplophysa</taxon>
    </lineage>
</organism>
<gene>
    <name evidence="1" type="ORF">IRJ41_013424</name>
</gene>
<reference evidence="1" key="1">
    <citation type="submission" date="2021-02" db="EMBL/GenBank/DDBJ databases">
        <title>Comparative genomics reveals that relaxation of natural selection precedes convergent phenotypic evolution of cavefish.</title>
        <authorList>
            <person name="Peng Z."/>
        </authorList>
    </citation>
    <scope>NUCLEOTIDE SEQUENCE</scope>
    <source>
        <tissue evidence="1">Muscle</tissue>
    </source>
</reference>